<evidence type="ECO:0000313" key="4">
    <source>
        <dbReference type="Proteomes" id="UP001179842"/>
    </source>
</evidence>
<proteinExistence type="predicted"/>
<dbReference type="RefSeq" id="WP_280101803.1">
    <property type="nucleotide sequence ID" value="NZ_CP122979.1"/>
</dbReference>
<feature type="transmembrane region" description="Helical" evidence="2">
    <location>
        <begin position="258"/>
        <end position="276"/>
    </location>
</feature>
<feature type="transmembrane region" description="Helical" evidence="2">
    <location>
        <begin position="219"/>
        <end position="238"/>
    </location>
</feature>
<accession>A0ABY8LTD8</accession>
<protein>
    <recommendedName>
        <fullName evidence="5">Conjugal transfer protein TrbL</fullName>
    </recommendedName>
</protein>
<keyword evidence="2" id="KW-0472">Membrane</keyword>
<evidence type="ECO:0000256" key="2">
    <source>
        <dbReference type="SAM" id="Phobius"/>
    </source>
</evidence>
<evidence type="ECO:0000256" key="1">
    <source>
        <dbReference type="SAM" id="MobiDB-lite"/>
    </source>
</evidence>
<feature type="compositionally biased region" description="Low complexity" evidence="1">
    <location>
        <begin position="383"/>
        <end position="392"/>
    </location>
</feature>
<feature type="transmembrane region" description="Helical" evidence="2">
    <location>
        <begin position="66"/>
        <end position="88"/>
    </location>
</feature>
<feature type="transmembrane region" description="Helical" evidence="2">
    <location>
        <begin position="12"/>
        <end position="32"/>
    </location>
</feature>
<evidence type="ECO:0008006" key="5">
    <source>
        <dbReference type="Google" id="ProtNLM"/>
    </source>
</evidence>
<sequence>MGAWLVDKIVNPIAFFFFSILWTTFVALPYVLLEAINFVKSIFGFGFIRQLFFGKSENFEYFNLPWIFLILSSLAIIISLVILCYIIFKNAVSFKENNSKEILKQGLKTFALILLMPIIYFISLLLLEVLNEMIRQIFFSDNNLSEMQNLFVKLKPQNVAENEWLNLVKSYFFDVETIRNSWNNFAWGDGFQMILMFLIIIVILAIFQLWMIINLGKKIIIMYIYMVISPVLISLIMADNEKEYSKFKSEMKSSLVSLITAEFFFNVFFLFIIFSINFNVDLASGLPAIINNSINFIFKIVAIAAGCYGVKEFIAKMEANSPTVSNVVSGAKSLASGAIAKNPILAKSGLAKMASPNSNSASSAPTVKENVEKNKNFSSIPQNNNWNAFKNNQGGFSTIPTKKVSK</sequence>
<gene>
    <name evidence="3" type="ORF">QEG99_03490</name>
</gene>
<keyword evidence="2" id="KW-0812">Transmembrane</keyword>
<dbReference type="EMBL" id="CP122979">
    <property type="protein sequence ID" value="WGI36502.1"/>
    <property type="molecule type" value="Genomic_DNA"/>
</dbReference>
<keyword evidence="2" id="KW-1133">Transmembrane helix</keyword>
<dbReference type="Proteomes" id="UP001179842">
    <property type="component" value="Chromosome"/>
</dbReference>
<evidence type="ECO:0000313" key="3">
    <source>
        <dbReference type="EMBL" id="WGI36502.1"/>
    </source>
</evidence>
<keyword evidence="4" id="KW-1185">Reference proteome</keyword>
<feature type="compositionally biased region" description="Low complexity" evidence="1">
    <location>
        <begin position="354"/>
        <end position="365"/>
    </location>
</feature>
<organism evidence="3 4">
    <name type="scientific">Mesomycoplasma lagogenitalium</name>
    <dbReference type="NCBI Taxonomy" id="171286"/>
    <lineage>
        <taxon>Bacteria</taxon>
        <taxon>Bacillati</taxon>
        <taxon>Mycoplasmatota</taxon>
        <taxon>Mycoplasmoidales</taxon>
        <taxon>Metamycoplasmataceae</taxon>
        <taxon>Mesomycoplasma</taxon>
    </lineage>
</organism>
<feature type="transmembrane region" description="Helical" evidence="2">
    <location>
        <begin position="288"/>
        <end position="310"/>
    </location>
</feature>
<dbReference type="NCBIfam" id="NF045889">
    <property type="entry name" value="ICE_Mbov_0396_TM"/>
    <property type="match status" value="1"/>
</dbReference>
<feature type="transmembrane region" description="Helical" evidence="2">
    <location>
        <begin position="193"/>
        <end position="213"/>
    </location>
</feature>
<name>A0ABY8LTD8_9BACT</name>
<reference evidence="3" key="1">
    <citation type="submission" date="2023-04" db="EMBL/GenBank/DDBJ databases">
        <title>Completed genome of Mycoplasma lagogenitalium type strain 12MS.</title>
        <authorList>
            <person name="Spergser J."/>
        </authorList>
    </citation>
    <scope>NUCLEOTIDE SEQUENCE</scope>
    <source>
        <strain evidence="3">12MS</strain>
    </source>
</reference>
<dbReference type="NCBIfam" id="NF045848">
    <property type="entry name" value="MMCAP2_0566_fam"/>
    <property type="match status" value="1"/>
</dbReference>
<feature type="region of interest" description="Disordered" evidence="1">
    <location>
        <begin position="353"/>
        <end position="406"/>
    </location>
</feature>
<feature type="transmembrane region" description="Helical" evidence="2">
    <location>
        <begin position="108"/>
        <end position="130"/>
    </location>
</feature>